<evidence type="ECO:0000259" key="5">
    <source>
        <dbReference type="PROSITE" id="PS50111"/>
    </source>
</evidence>
<dbReference type="InterPro" id="IPR004089">
    <property type="entry name" value="MCPsignal_dom"/>
</dbReference>
<dbReference type="InterPro" id="IPR004090">
    <property type="entry name" value="Chemotax_Me-accpt_rcpt"/>
</dbReference>
<evidence type="ECO:0000313" key="6">
    <source>
        <dbReference type="EMBL" id="NHR08304.1"/>
    </source>
</evidence>
<accession>A0ABX0L8Y5</accession>
<dbReference type="PANTHER" id="PTHR32089:SF112">
    <property type="entry name" value="LYSOZYME-LIKE PROTEIN-RELATED"/>
    <property type="match status" value="1"/>
</dbReference>
<dbReference type="PANTHER" id="PTHR32089">
    <property type="entry name" value="METHYL-ACCEPTING CHEMOTAXIS PROTEIN MCPB"/>
    <property type="match status" value="1"/>
</dbReference>
<dbReference type="PROSITE" id="PS50111">
    <property type="entry name" value="CHEMOTAXIS_TRANSDUC_2"/>
    <property type="match status" value="1"/>
</dbReference>
<keyword evidence="4" id="KW-0175">Coiled coil</keyword>
<evidence type="ECO:0000256" key="3">
    <source>
        <dbReference type="PROSITE-ProRule" id="PRU00284"/>
    </source>
</evidence>
<reference evidence="6 7" key="1">
    <citation type="submission" date="2020-03" db="EMBL/GenBank/DDBJ databases">
        <title>Draft genome sequence of environmentally isolated cultures.</title>
        <authorList>
            <person name="Wilson H.S."/>
            <person name="De Leon M.E."/>
        </authorList>
    </citation>
    <scope>NUCLEOTIDE SEQUENCE [LARGE SCALE GENOMIC DNA]</scope>
    <source>
        <strain evidence="6 7">HSC-31F16</strain>
    </source>
</reference>
<dbReference type="SMART" id="SM00283">
    <property type="entry name" value="MA"/>
    <property type="match status" value="1"/>
</dbReference>
<dbReference type="EMBL" id="JAAOMA010000056">
    <property type="protein sequence ID" value="NHR08304.1"/>
    <property type="molecule type" value="Genomic_DNA"/>
</dbReference>
<dbReference type="Pfam" id="PF00015">
    <property type="entry name" value="MCPsignal"/>
    <property type="match status" value="1"/>
</dbReference>
<dbReference type="Gene3D" id="1.10.287.950">
    <property type="entry name" value="Methyl-accepting chemotaxis protein"/>
    <property type="match status" value="1"/>
</dbReference>
<feature type="domain" description="Methyl-accepting transducer" evidence="5">
    <location>
        <begin position="68"/>
        <end position="285"/>
    </location>
</feature>
<feature type="coiled-coil region" evidence="4">
    <location>
        <begin position="38"/>
        <end position="86"/>
    </location>
</feature>
<dbReference type="InterPro" id="IPR025991">
    <property type="entry name" value="Chemoreceptor_zinc-bind_dom"/>
</dbReference>
<comment type="caution">
    <text evidence="6">The sequence shown here is derived from an EMBL/GenBank/DDBJ whole genome shotgun (WGS) entry which is preliminary data.</text>
</comment>
<dbReference type="Gene3D" id="1.20.120.30">
    <property type="entry name" value="Aspartate receptor, ligand-binding domain"/>
    <property type="match status" value="1"/>
</dbReference>
<dbReference type="SUPFAM" id="SSF58104">
    <property type="entry name" value="Methyl-accepting chemotaxis protein (MCP) signaling domain"/>
    <property type="match status" value="1"/>
</dbReference>
<keyword evidence="7" id="KW-1185">Reference proteome</keyword>
<sequence>MLNVYLKLPGDRQASTTLVRPGWRHKEMGMGFWNKADTARQQAELLQCRQEAEQLRTELGHTRARADEAESQLAASQAKNQELRGLIANLSAFAQSMTDTQQSLATLSSVMSREKDRAVAAQDISLHSRQSIDQIAADLSKLAGASQGAAEKVGELDARAQEVGGIVQLIRDIADQTNLLALNAAIEAARAGEQGRGFAVVADEVRKLAERTATATADIAKLVEQIRGDSAGSRSQMGQLAEQAARFSQDGEAAAGTMKQLLDMSTSMEGSIAASALRGFCELAKMDHLIYKFRVYQVMFGLSDEDIGHFGSHQHCRFGKWYYEGEGRVSFSHLPGFREIEAPHAKVHTAALDALRAHADGDSRAAVEHVAAMEAASLQVLAGLEHMASAGAAEPRRG</sequence>
<dbReference type="Proteomes" id="UP001515641">
    <property type="component" value="Unassembled WGS sequence"/>
</dbReference>
<name>A0ABX0L8Y5_9NEIS</name>
<gene>
    <name evidence="6" type="ORF">HA052_24225</name>
</gene>
<comment type="similarity">
    <text evidence="2">Belongs to the methyl-accepting chemotaxis (MCP) protein family.</text>
</comment>
<proteinExistence type="inferred from homology"/>
<organism evidence="6 7">
    <name type="scientific">Chromobacterium fluminis</name>
    <dbReference type="NCBI Taxonomy" id="3044269"/>
    <lineage>
        <taxon>Bacteria</taxon>
        <taxon>Pseudomonadati</taxon>
        <taxon>Pseudomonadota</taxon>
        <taxon>Betaproteobacteria</taxon>
        <taxon>Neisseriales</taxon>
        <taxon>Chromobacteriaceae</taxon>
        <taxon>Chromobacterium</taxon>
    </lineage>
</organism>
<dbReference type="Pfam" id="PF13682">
    <property type="entry name" value="CZB"/>
    <property type="match status" value="1"/>
</dbReference>
<evidence type="ECO:0000256" key="2">
    <source>
        <dbReference type="ARBA" id="ARBA00029447"/>
    </source>
</evidence>
<protein>
    <submittedName>
        <fullName evidence="6">Chemotaxis protein</fullName>
    </submittedName>
</protein>
<evidence type="ECO:0000256" key="1">
    <source>
        <dbReference type="ARBA" id="ARBA00023224"/>
    </source>
</evidence>
<evidence type="ECO:0000256" key="4">
    <source>
        <dbReference type="SAM" id="Coils"/>
    </source>
</evidence>
<dbReference type="PRINTS" id="PR00260">
    <property type="entry name" value="CHEMTRNSDUCR"/>
</dbReference>
<evidence type="ECO:0000313" key="7">
    <source>
        <dbReference type="Proteomes" id="UP001515641"/>
    </source>
</evidence>
<keyword evidence="1 3" id="KW-0807">Transducer</keyword>